<keyword evidence="4" id="KW-0418">Kinase</keyword>
<dbReference type="Proteomes" id="UP000236333">
    <property type="component" value="Unassembled WGS sequence"/>
</dbReference>
<keyword evidence="4" id="KW-0808">Transferase</keyword>
<evidence type="ECO:0000256" key="3">
    <source>
        <dbReference type="PROSITE-ProRule" id="PRU00221"/>
    </source>
</evidence>
<evidence type="ECO:0000313" key="5">
    <source>
        <dbReference type="Proteomes" id="UP000236333"/>
    </source>
</evidence>
<name>A0A2J7ZU20_9CHLO</name>
<evidence type="ECO:0000313" key="4">
    <source>
        <dbReference type="EMBL" id="PNH03762.1"/>
    </source>
</evidence>
<proteinExistence type="predicted"/>
<dbReference type="PANTHER" id="PTHR22838">
    <property type="entry name" value="WD REPEAT PROTEIN 26-RELATED"/>
    <property type="match status" value="1"/>
</dbReference>
<keyword evidence="2" id="KW-0677">Repeat</keyword>
<accession>A0A2J7ZU20</accession>
<sequence>MNGHAVDMTASEGQLAVQERLGPRKLINRTEFVRLLEQALHRLGYPDVAGALEQRAVLEAHTDEVWHIAFSNNGTMLASGSKVLEAHTDEVWHIAFSNNGTMLASGSKDRTAILWSDRTAILWSVQSPTQLAAMHKLCGHSQPVAFLSWSPDDRRIITCSEETLRLWDVATGRLLHCCSHHREAVTSCAWLPDGRRFVSGGADRAVSLVDAASGAELQRWKRSYRVQ</sequence>
<feature type="repeat" description="WD" evidence="3">
    <location>
        <begin position="137"/>
        <end position="177"/>
    </location>
</feature>
<dbReference type="AlphaFoldDB" id="A0A2J7ZU20"/>
<evidence type="ECO:0000256" key="2">
    <source>
        <dbReference type="ARBA" id="ARBA00022737"/>
    </source>
</evidence>
<reference evidence="4 5" key="1">
    <citation type="journal article" date="2017" name="Mol. Biol. Evol.">
        <title>The 4-celled Tetrabaena socialis nuclear genome reveals the essential components for genetic control of cell number at the origin of multicellularity in the volvocine lineage.</title>
        <authorList>
            <person name="Featherston J."/>
            <person name="Arakaki Y."/>
            <person name="Hanschen E.R."/>
            <person name="Ferris P.J."/>
            <person name="Michod R.E."/>
            <person name="Olson B.J.S.C."/>
            <person name="Nozaki H."/>
            <person name="Durand P.M."/>
        </authorList>
    </citation>
    <scope>NUCLEOTIDE SEQUENCE [LARGE SCALE GENOMIC DNA]</scope>
    <source>
        <strain evidence="4 5">NIES-571</strain>
    </source>
</reference>
<feature type="non-terminal residue" evidence="4">
    <location>
        <position position="227"/>
    </location>
</feature>
<keyword evidence="5" id="KW-1185">Reference proteome</keyword>
<dbReference type="OrthoDB" id="284782at2759"/>
<dbReference type="EMBL" id="PGGS01000465">
    <property type="protein sequence ID" value="PNH03762.1"/>
    <property type="molecule type" value="Genomic_DNA"/>
</dbReference>
<feature type="repeat" description="WD" evidence="3">
    <location>
        <begin position="178"/>
        <end position="219"/>
    </location>
</feature>
<evidence type="ECO:0000256" key="1">
    <source>
        <dbReference type="ARBA" id="ARBA00022574"/>
    </source>
</evidence>
<comment type="caution">
    <text evidence="4">The sequence shown here is derived from an EMBL/GenBank/DDBJ whole genome shotgun (WGS) entry which is preliminary data.</text>
</comment>
<gene>
    <name evidence="4" type="ORF">TSOC_010141</name>
</gene>
<dbReference type="Pfam" id="PF00400">
    <property type="entry name" value="WD40"/>
    <property type="match status" value="3"/>
</dbReference>
<dbReference type="Gene3D" id="2.130.10.10">
    <property type="entry name" value="YVTN repeat-like/Quinoprotein amine dehydrogenase"/>
    <property type="match status" value="3"/>
</dbReference>
<dbReference type="SMART" id="SM00320">
    <property type="entry name" value="WD40"/>
    <property type="match status" value="3"/>
</dbReference>
<feature type="repeat" description="WD" evidence="3">
    <location>
        <begin position="84"/>
        <end position="116"/>
    </location>
</feature>
<organism evidence="4 5">
    <name type="scientific">Tetrabaena socialis</name>
    <dbReference type="NCBI Taxonomy" id="47790"/>
    <lineage>
        <taxon>Eukaryota</taxon>
        <taxon>Viridiplantae</taxon>
        <taxon>Chlorophyta</taxon>
        <taxon>core chlorophytes</taxon>
        <taxon>Chlorophyceae</taxon>
        <taxon>CS clade</taxon>
        <taxon>Chlamydomonadales</taxon>
        <taxon>Tetrabaenaceae</taxon>
        <taxon>Tetrabaena</taxon>
    </lineage>
</organism>
<dbReference type="PANTHER" id="PTHR22838:SF0">
    <property type="entry name" value="WD REPEAT-CONTAINING PROTEIN 26"/>
    <property type="match status" value="1"/>
</dbReference>
<dbReference type="InterPro" id="IPR036322">
    <property type="entry name" value="WD40_repeat_dom_sf"/>
</dbReference>
<dbReference type="PROSITE" id="PS50082">
    <property type="entry name" value="WD_REPEATS_2"/>
    <property type="match status" value="3"/>
</dbReference>
<dbReference type="InterPro" id="IPR051350">
    <property type="entry name" value="WD_repeat-ST_regulator"/>
</dbReference>
<dbReference type="InterPro" id="IPR001680">
    <property type="entry name" value="WD40_rpt"/>
</dbReference>
<dbReference type="Pfam" id="PF23627">
    <property type="entry name" value="LisH_WDR26"/>
    <property type="match status" value="1"/>
</dbReference>
<dbReference type="PROSITE" id="PS50294">
    <property type="entry name" value="WD_REPEATS_REGION"/>
    <property type="match status" value="1"/>
</dbReference>
<keyword evidence="1 3" id="KW-0853">WD repeat</keyword>
<dbReference type="GO" id="GO:0016301">
    <property type="term" value="F:kinase activity"/>
    <property type="evidence" value="ECO:0007669"/>
    <property type="project" value="UniProtKB-KW"/>
</dbReference>
<dbReference type="InterPro" id="IPR015943">
    <property type="entry name" value="WD40/YVTN_repeat-like_dom_sf"/>
</dbReference>
<protein>
    <submittedName>
        <fullName evidence="4">Putative serine/threonine-protein kinase</fullName>
    </submittedName>
</protein>
<dbReference type="SUPFAM" id="SSF50978">
    <property type="entry name" value="WD40 repeat-like"/>
    <property type="match status" value="1"/>
</dbReference>